<accession>A0A085N3Y0</accession>
<protein>
    <recommendedName>
        <fullName evidence="1">Mos1 transposase HTH domain-containing protein</fullName>
    </recommendedName>
</protein>
<gene>
    <name evidence="2" type="ORF">M514_11177</name>
</gene>
<evidence type="ECO:0000259" key="1">
    <source>
        <dbReference type="Pfam" id="PF17906"/>
    </source>
</evidence>
<sequence>NFGPTFLRIGYSQNESPTEQDDKPIEEVAEGIGDLLPSPQPSPCQRKESPWRTAAKNVLAELSKLMHPHSNVTLEKVILGAKCSAAAQRSVILHMKIGAQQCRESGLFSFCKSGSSKSAYCSWIGRLDGLSHEKTFGAMCYTTEKISEELHRLLVPVGLEKWKKSLILYRPVATDPSMQNESVSTTGQSYQSMYRNPQGRAGIVGRGLLKHLGENLMELPILLRDTSRGREILLASTNETRTSIGPFGVFYRHFQKYRQHHNLNLTDAEDYFYTLVEPVNGTKCDIDQFRKDMNQKRTLFNTRVHHPHETDNAWVKLKIYFLTVSSNSCLYDLNLKSEANHFHFQWKPYSDARLQSLNNMVTSNFKFPKTRAITSQRAVIKFLFHEGVSSDEIHQRLLEVYKDDALSYNRVKFWIAEFRRGRESICDEPRFGRPIEATSDENVAAVEKMITHLYC</sequence>
<dbReference type="Pfam" id="PF17906">
    <property type="entry name" value="HTH_48"/>
    <property type="match status" value="1"/>
</dbReference>
<dbReference type="InterPro" id="IPR041426">
    <property type="entry name" value="Mos1_HTH"/>
</dbReference>
<dbReference type="PANTHER" id="PTHR46060:SF1">
    <property type="entry name" value="MARINER MOS1 TRANSPOSASE-LIKE PROTEIN"/>
    <property type="match status" value="1"/>
</dbReference>
<feature type="domain" description="Mos1 transposase HTH" evidence="1">
    <location>
        <begin position="377"/>
        <end position="421"/>
    </location>
</feature>
<dbReference type="InterPro" id="IPR052709">
    <property type="entry name" value="Transposase-MT_Hybrid"/>
</dbReference>
<dbReference type="Gene3D" id="1.10.10.1450">
    <property type="match status" value="1"/>
</dbReference>
<evidence type="ECO:0000313" key="2">
    <source>
        <dbReference type="EMBL" id="KFD64176.1"/>
    </source>
</evidence>
<feature type="non-terminal residue" evidence="2">
    <location>
        <position position="1"/>
    </location>
</feature>
<dbReference type="EMBL" id="KL367560">
    <property type="protein sequence ID" value="KFD64176.1"/>
    <property type="molecule type" value="Genomic_DNA"/>
</dbReference>
<proteinExistence type="predicted"/>
<dbReference type="AlphaFoldDB" id="A0A085N3Y0"/>
<reference evidence="2" key="1">
    <citation type="journal article" date="2014" name="Nat. Genet.">
        <title>Genome and transcriptome of the porcine whipworm Trichuris suis.</title>
        <authorList>
            <person name="Jex A.R."/>
            <person name="Nejsum P."/>
            <person name="Schwarz E.M."/>
            <person name="Hu L."/>
            <person name="Young N.D."/>
            <person name="Hall R.S."/>
            <person name="Korhonen P.K."/>
            <person name="Liao S."/>
            <person name="Thamsborg S."/>
            <person name="Xia J."/>
            <person name="Xu P."/>
            <person name="Wang S."/>
            <person name="Scheerlinck J.P."/>
            <person name="Hofmann A."/>
            <person name="Sternberg P.W."/>
            <person name="Wang J."/>
            <person name="Gasser R.B."/>
        </authorList>
    </citation>
    <scope>NUCLEOTIDE SEQUENCE [LARGE SCALE GENOMIC DNA]</scope>
    <source>
        <strain evidence="2">DCEP-RM93F</strain>
    </source>
</reference>
<dbReference type="PANTHER" id="PTHR46060">
    <property type="entry name" value="MARINER MOS1 TRANSPOSASE-LIKE PROTEIN"/>
    <property type="match status" value="1"/>
</dbReference>
<dbReference type="Proteomes" id="UP000030758">
    <property type="component" value="Unassembled WGS sequence"/>
</dbReference>
<organism evidence="2">
    <name type="scientific">Trichuris suis</name>
    <name type="common">pig whipworm</name>
    <dbReference type="NCBI Taxonomy" id="68888"/>
    <lineage>
        <taxon>Eukaryota</taxon>
        <taxon>Metazoa</taxon>
        <taxon>Ecdysozoa</taxon>
        <taxon>Nematoda</taxon>
        <taxon>Enoplea</taxon>
        <taxon>Dorylaimia</taxon>
        <taxon>Trichinellida</taxon>
        <taxon>Trichuridae</taxon>
        <taxon>Trichuris</taxon>
    </lineage>
</organism>
<name>A0A085N3Y0_9BILA</name>